<proteinExistence type="inferred from homology"/>
<keyword evidence="11" id="KW-1185">Reference proteome</keyword>
<dbReference type="InterPro" id="IPR031168">
    <property type="entry name" value="G_TrmE"/>
</dbReference>
<comment type="caution">
    <text evidence="7">Lacks conserved residue(s) required for the propagation of feature annotation.</text>
</comment>
<dbReference type="InterPro" id="IPR027417">
    <property type="entry name" value="P-loop_NTPase"/>
</dbReference>
<feature type="binding site" evidence="7">
    <location>
        <position position="252"/>
    </location>
    <ligand>
        <name>K(+)</name>
        <dbReference type="ChEBI" id="CHEBI:29103"/>
    </ligand>
</feature>
<feature type="binding site" evidence="7">
    <location>
        <position position="253"/>
    </location>
    <ligand>
        <name>Mg(2+)</name>
        <dbReference type="ChEBI" id="CHEBI:18420"/>
    </ligand>
</feature>
<evidence type="ECO:0000256" key="3">
    <source>
        <dbReference type="ARBA" id="ARBA00022741"/>
    </source>
</evidence>
<dbReference type="PANTHER" id="PTHR42714">
    <property type="entry name" value="TRNA MODIFICATION GTPASE GTPBP3"/>
    <property type="match status" value="1"/>
</dbReference>
<dbReference type="InterPro" id="IPR025867">
    <property type="entry name" value="MnmE_helical"/>
</dbReference>
<dbReference type="Proteomes" id="UP001060336">
    <property type="component" value="Chromosome"/>
</dbReference>
<dbReference type="HAMAP" id="MF_00379">
    <property type="entry name" value="GTPase_MnmE"/>
    <property type="match status" value="1"/>
</dbReference>
<dbReference type="InterPro" id="IPR018948">
    <property type="entry name" value="GTP-bd_TrmE_N"/>
</dbReference>
<feature type="binding site" evidence="7">
    <location>
        <begin position="247"/>
        <end position="253"/>
    </location>
    <ligand>
        <name>GTP</name>
        <dbReference type="ChEBI" id="CHEBI:37565"/>
    </ligand>
</feature>
<evidence type="ECO:0000256" key="5">
    <source>
        <dbReference type="ARBA" id="ARBA00022958"/>
    </source>
</evidence>
<evidence type="ECO:0000256" key="1">
    <source>
        <dbReference type="ARBA" id="ARBA00011043"/>
    </source>
</evidence>
<dbReference type="GO" id="GO:0003924">
    <property type="term" value="F:GTPase activity"/>
    <property type="evidence" value="ECO:0007669"/>
    <property type="project" value="UniProtKB-UniRule"/>
</dbReference>
<keyword evidence="6 7" id="KW-0342">GTP-binding</keyword>
<evidence type="ECO:0000259" key="9">
    <source>
        <dbReference type="PROSITE" id="PS51709"/>
    </source>
</evidence>
<dbReference type="InterPro" id="IPR027368">
    <property type="entry name" value="MnmE_dom2"/>
</dbReference>
<comment type="subunit">
    <text evidence="7">Homodimer. Heterotetramer of two MnmE and two MnmG subunits.</text>
</comment>
<dbReference type="Gene3D" id="3.30.1360.120">
    <property type="entry name" value="Probable tRNA modification gtpase trme, domain 1"/>
    <property type="match status" value="1"/>
</dbReference>
<sequence length="445" mass="47966">MNASPTDTIYALASATGRAGVAVFRVSGPAAFEGLQRLTGLVGIEPRYAVRASVRDGEEVVDDGLVLAFAAPASFTGEDVVEYQLHGGRAVESAMLRALARMPGYRIAEPGEFSRRAVLNGKMDLTAAEGIADLVDAETGAQRLQARRQSRGALGALYRDWRAQIVRILAYIEALVDFPDEDLPPEVWEEIRRRMDTLESGISTHLDDGGRGERLRDGLRMAIVGPPNAGKSSLLNWLSKRDAAIVSDVAGTTRDVIEVHLDIKGFPVLVADTAGLRESMDSVETEGIRRALAWAESADLVLDLREAGEEGPLDPGDGPERILVATKIDRADHLEAGPRIGISVKTGEGTDRLLSRIGEAASRLMDVGEAPALTRARHREGLTDCLDHLRRAAALAEFEEGEEDVEYGLVAEDLRLAARSLGRVTGAVDIEEILDLVFAEFCIGK</sequence>
<dbReference type="PROSITE" id="PS51709">
    <property type="entry name" value="G_TRME"/>
    <property type="match status" value="1"/>
</dbReference>
<feature type="binding site" evidence="7">
    <location>
        <position position="247"/>
    </location>
    <ligand>
        <name>K(+)</name>
        <dbReference type="ChEBI" id="CHEBI:29103"/>
    </ligand>
</feature>
<comment type="similarity">
    <text evidence="1 7 8">Belongs to the TRAFAC class TrmE-Era-EngA-EngB-Septin-like GTPase superfamily. TrmE GTPase family.</text>
</comment>
<name>A0A9J7ALB0_9PROT</name>
<feature type="domain" description="TrmE-type G" evidence="9">
    <location>
        <begin position="218"/>
        <end position="362"/>
    </location>
</feature>
<keyword evidence="7" id="KW-0460">Magnesium</keyword>
<keyword evidence="7" id="KW-0963">Cytoplasm</keyword>
<evidence type="ECO:0000256" key="6">
    <source>
        <dbReference type="ARBA" id="ARBA00023134"/>
    </source>
</evidence>
<dbReference type="GO" id="GO:0030488">
    <property type="term" value="P:tRNA methylation"/>
    <property type="evidence" value="ECO:0007669"/>
    <property type="project" value="TreeGrafter"/>
</dbReference>
<feature type="binding site" evidence="7">
    <location>
        <begin position="272"/>
        <end position="275"/>
    </location>
    <ligand>
        <name>GTP</name>
        <dbReference type="ChEBI" id="CHEBI:37565"/>
    </ligand>
</feature>
<dbReference type="SUPFAM" id="SSF52540">
    <property type="entry name" value="P-loop containing nucleoside triphosphate hydrolases"/>
    <property type="match status" value="1"/>
</dbReference>
<dbReference type="GO" id="GO:0005525">
    <property type="term" value="F:GTP binding"/>
    <property type="evidence" value="ECO:0007669"/>
    <property type="project" value="UniProtKB-UniRule"/>
</dbReference>
<keyword evidence="5 7" id="KW-0630">Potassium</keyword>
<keyword evidence="4 7" id="KW-0378">Hydrolase</keyword>
<dbReference type="InterPro" id="IPR027266">
    <property type="entry name" value="TrmE/GcvT-like"/>
</dbReference>
<dbReference type="FunFam" id="3.30.1360.120:FF:000007">
    <property type="entry name" value="tRNA modification GTPase GTPBP3, mitochondrial"/>
    <property type="match status" value="1"/>
</dbReference>
<feature type="binding site" evidence="7">
    <location>
        <position position="82"/>
    </location>
    <ligand>
        <name>(6S)-5-formyl-5,6,7,8-tetrahydrofolate</name>
        <dbReference type="ChEBI" id="CHEBI:57457"/>
    </ligand>
</feature>
<feature type="binding site" evidence="7">
    <location>
        <position position="228"/>
    </location>
    <ligand>
        <name>K(+)</name>
        <dbReference type="ChEBI" id="CHEBI:29103"/>
    </ligand>
</feature>
<dbReference type="NCBIfam" id="TIGR00231">
    <property type="entry name" value="small_GTP"/>
    <property type="match status" value="1"/>
</dbReference>
<evidence type="ECO:0000256" key="2">
    <source>
        <dbReference type="ARBA" id="ARBA00022694"/>
    </source>
</evidence>
<dbReference type="EC" id="3.6.-.-" evidence="7"/>
<evidence type="ECO:0000256" key="8">
    <source>
        <dbReference type="RuleBase" id="RU003313"/>
    </source>
</evidence>
<organism evidence="10 11">
    <name type="scientific">Nisaea acidiphila</name>
    <dbReference type="NCBI Taxonomy" id="1862145"/>
    <lineage>
        <taxon>Bacteria</taxon>
        <taxon>Pseudomonadati</taxon>
        <taxon>Pseudomonadota</taxon>
        <taxon>Alphaproteobacteria</taxon>
        <taxon>Rhodospirillales</taxon>
        <taxon>Thalassobaculaceae</taxon>
        <taxon>Nisaea</taxon>
    </lineage>
</organism>
<accession>A0A9J7ALB0</accession>
<keyword evidence="2 7" id="KW-0819">tRNA processing</keyword>
<dbReference type="KEGG" id="naci:NUH88_10970"/>
<dbReference type="SUPFAM" id="SSF116878">
    <property type="entry name" value="TrmE connector domain"/>
    <property type="match status" value="1"/>
</dbReference>
<dbReference type="AlphaFoldDB" id="A0A9J7ALB0"/>
<comment type="subcellular location">
    <subcellularLocation>
        <location evidence="7">Cytoplasm</location>
    </subcellularLocation>
</comment>
<dbReference type="Pfam" id="PF10396">
    <property type="entry name" value="TrmE_N"/>
    <property type="match status" value="1"/>
</dbReference>
<dbReference type="GO" id="GO:0002098">
    <property type="term" value="P:tRNA wobble uridine modification"/>
    <property type="evidence" value="ECO:0007669"/>
    <property type="project" value="TreeGrafter"/>
</dbReference>
<dbReference type="PANTHER" id="PTHR42714:SF2">
    <property type="entry name" value="TRNA MODIFICATION GTPASE GTPBP3, MITOCHONDRIAL"/>
    <property type="match status" value="1"/>
</dbReference>
<comment type="function">
    <text evidence="7">Exhibits a very high intrinsic GTPase hydrolysis rate. Involved in the addition of a carboxymethylaminomethyl (cmnm) group at the wobble position (U34) of certain tRNAs, forming tRNA-cmnm(5)s(2)U34.</text>
</comment>
<comment type="cofactor">
    <cofactor evidence="7">
        <name>K(+)</name>
        <dbReference type="ChEBI" id="CHEBI:29103"/>
    </cofactor>
    <text evidence="7">Binds 1 potassium ion per subunit.</text>
</comment>
<dbReference type="Gene3D" id="3.40.50.300">
    <property type="entry name" value="P-loop containing nucleotide triphosphate hydrolases"/>
    <property type="match status" value="1"/>
</dbReference>
<dbReference type="NCBIfam" id="TIGR00450">
    <property type="entry name" value="mnmE_trmE_thdF"/>
    <property type="match status" value="1"/>
</dbReference>
<feature type="binding site" evidence="7">
    <location>
        <position position="122"/>
    </location>
    <ligand>
        <name>(6S)-5-formyl-5,6,7,8-tetrahydrofolate</name>
        <dbReference type="ChEBI" id="CHEBI:57457"/>
    </ligand>
</feature>
<feature type="binding site" evidence="7">
    <location>
        <position position="249"/>
    </location>
    <ligand>
        <name>K(+)</name>
        <dbReference type="ChEBI" id="CHEBI:29103"/>
    </ligand>
</feature>
<evidence type="ECO:0000313" key="11">
    <source>
        <dbReference type="Proteomes" id="UP001060336"/>
    </source>
</evidence>
<dbReference type="InterPro" id="IPR004520">
    <property type="entry name" value="GTPase_MnmE"/>
</dbReference>
<feature type="binding site" evidence="7">
    <location>
        <position position="25"/>
    </location>
    <ligand>
        <name>(6S)-5-formyl-5,6,7,8-tetrahydrofolate</name>
        <dbReference type="ChEBI" id="CHEBI:57457"/>
    </ligand>
</feature>
<dbReference type="InterPro" id="IPR005225">
    <property type="entry name" value="Small_GTP-bd"/>
</dbReference>
<keyword evidence="7" id="KW-0479">Metal-binding</keyword>
<dbReference type="InterPro" id="IPR006073">
    <property type="entry name" value="GTP-bd"/>
</dbReference>
<dbReference type="NCBIfam" id="NF003661">
    <property type="entry name" value="PRK05291.1-3"/>
    <property type="match status" value="1"/>
</dbReference>
<reference evidence="10" key="1">
    <citation type="submission" date="2022-08" db="EMBL/GenBank/DDBJ databases">
        <title>Nisaea acidiphila sp. nov., isolated from a marine algal debris and emended description of the genus Nisaea Urios et al. 2008.</title>
        <authorList>
            <person name="Kwon K."/>
        </authorList>
    </citation>
    <scope>NUCLEOTIDE SEQUENCE</scope>
    <source>
        <strain evidence="10">MEBiC11861</strain>
    </source>
</reference>
<feature type="binding site" evidence="7">
    <location>
        <begin position="228"/>
        <end position="233"/>
    </location>
    <ligand>
        <name>GTP</name>
        <dbReference type="ChEBI" id="CHEBI:37565"/>
    </ligand>
</feature>
<feature type="binding site" evidence="7">
    <location>
        <position position="445"/>
    </location>
    <ligand>
        <name>(6S)-5-formyl-5,6,7,8-tetrahydrofolate</name>
        <dbReference type="ChEBI" id="CHEBI:57457"/>
    </ligand>
</feature>
<dbReference type="CDD" id="cd04164">
    <property type="entry name" value="trmE"/>
    <property type="match status" value="1"/>
</dbReference>
<dbReference type="Gene3D" id="1.20.120.430">
    <property type="entry name" value="tRNA modification GTPase MnmE domain 2"/>
    <property type="match status" value="1"/>
</dbReference>
<evidence type="ECO:0000256" key="7">
    <source>
        <dbReference type="HAMAP-Rule" id="MF_00379"/>
    </source>
</evidence>
<protein>
    <recommendedName>
        <fullName evidence="7">tRNA modification GTPase MnmE</fullName>
        <ecNumber evidence="7">3.6.-.-</ecNumber>
    </recommendedName>
</protein>
<dbReference type="GO" id="GO:0005737">
    <property type="term" value="C:cytoplasm"/>
    <property type="evidence" value="ECO:0007669"/>
    <property type="project" value="UniProtKB-SubCell"/>
</dbReference>
<dbReference type="CDD" id="cd14858">
    <property type="entry name" value="TrmE_N"/>
    <property type="match status" value="1"/>
</dbReference>
<keyword evidence="3 7" id="KW-0547">Nucleotide-binding</keyword>
<evidence type="ECO:0000256" key="4">
    <source>
        <dbReference type="ARBA" id="ARBA00022801"/>
    </source>
</evidence>
<gene>
    <name evidence="7 10" type="primary">mnmE</name>
    <name evidence="7" type="synonym">trmE</name>
    <name evidence="10" type="ORF">NUH88_10970</name>
</gene>
<evidence type="ECO:0000313" key="10">
    <source>
        <dbReference type="EMBL" id="UUX47942.1"/>
    </source>
</evidence>
<dbReference type="Pfam" id="PF01926">
    <property type="entry name" value="MMR_HSR1"/>
    <property type="match status" value="1"/>
</dbReference>
<dbReference type="GO" id="GO:0046872">
    <property type="term" value="F:metal ion binding"/>
    <property type="evidence" value="ECO:0007669"/>
    <property type="project" value="UniProtKB-KW"/>
</dbReference>
<dbReference type="RefSeq" id="WP_257766451.1">
    <property type="nucleotide sequence ID" value="NZ_CP102480.1"/>
</dbReference>
<dbReference type="EMBL" id="CP102480">
    <property type="protein sequence ID" value="UUX47942.1"/>
    <property type="molecule type" value="Genomic_DNA"/>
</dbReference>
<dbReference type="Pfam" id="PF12631">
    <property type="entry name" value="MnmE_helical"/>
    <property type="match status" value="1"/>
</dbReference>
<feature type="binding site" evidence="7">
    <location>
        <position position="232"/>
    </location>
    <ligand>
        <name>Mg(2+)</name>
        <dbReference type="ChEBI" id="CHEBI:18420"/>
    </ligand>
</feature>